<feature type="transmembrane region" description="Helical" evidence="10">
    <location>
        <begin position="1023"/>
        <end position="1042"/>
    </location>
</feature>
<feature type="region of interest" description="Disordered" evidence="9">
    <location>
        <begin position="1568"/>
        <end position="1590"/>
    </location>
</feature>
<feature type="region of interest" description="Disordered" evidence="9">
    <location>
        <begin position="1650"/>
        <end position="1669"/>
    </location>
</feature>
<feature type="region of interest" description="Disordered" evidence="9">
    <location>
        <begin position="1475"/>
        <end position="1511"/>
    </location>
</feature>
<dbReference type="GO" id="GO:0005886">
    <property type="term" value="C:plasma membrane"/>
    <property type="evidence" value="ECO:0007669"/>
    <property type="project" value="TreeGrafter"/>
</dbReference>
<dbReference type="GO" id="GO:0030001">
    <property type="term" value="P:metal ion transport"/>
    <property type="evidence" value="ECO:0007669"/>
    <property type="project" value="TreeGrafter"/>
</dbReference>
<feature type="compositionally biased region" description="Polar residues" evidence="9">
    <location>
        <begin position="1499"/>
        <end position="1508"/>
    </location>
</feature>
<evidence type="ECO:0000256" key="6">
    <source>
        <dbReference type="ARBA" id="ARBA00023136"/>
    </source>
</evidence>
<feature type="region of interest" description="Disordered" evidence="9">
    <location>
        <begin position="1432"/>
        <end position="1451"/>
    </location>
</feature>
<evidence type="ECO:0000256" key="9">
    <source>
        <dbReference type="SAM" id="MobiDB-lite"/>
    </source>
</evidence>
<evidence type="ECO:0000256" key="1">
    <source>
        <dbReference type="ARBA" id="ARBA00004141"/>
    </source>
</evidence>
<feature type="domain" description="TRPM SLOG" evidence="12">
    <location>
        <begin position="150"/>
        <end position="414"/>
    </location>
</feature>
<feature type="domain" description="Ion transport" evidence="11">
    <location>
        <begin position="896"/>
        <end position="1130"/>
    </location>
</feature>
<feature type="transmembrane region" description="Helical" evidence="10">
    <location>
        <begin position="1103"/>
        <end position="1125"/>
    </location>
</feature>
<dbReference type="GO" id="GO:0005261">
    <property type="term" value="F:monoatomic cation channel activity"/>
    <property type="evidence" value="ECO:0007669"/>
    <property type="project" value="TreeGrafter"/>
</dbReference>
<dbReference type="Pfam" id="PF18139">
    <property type="entry name" value="LSDAT_euk"/>
    <property type="match status" value="1"/>
</dbReference>
<feature type="compositionally biased region" description="Polar residues" evidence="9">
    <location>
        <begin position="1697"/>
        <end position="1714"/>
    </location>
</feature>
<sequence length="1741" mass="196444">MIELTNSRRSAGAAASRTNSVDEVEEKSWIELTFRKRECFKFIPAVPATDGLSRCGCGRILSDHHYLNQRGVVEDEEILPLGATAGNFQKQGKKNKLLPKPVIEMSILDAGKESSQKDSKWSITQHTSLFPTDAYGTLEFQGTGEGDKSKYIRLSQDTSNDLVLQLLMDEWKLRPPKMVITVHGGAHNFQLQPKLHRVFCNGLVKAAKTTGAWIMSFGLNTGVGAIVGNALKEHKARSRGKIISIGVAPWGVVDHREDLVGSQPISAYQTMDNPISKGSVLHAAHTHFLLVDNGTEGRYDSELRFRRHLERRLSQQQLMSRHARTCPVVCLVLEGGKNTINVVLESVRQSPPIPVIVCDGSGRAADLIAFAHQYTDDEGIMIEELREQLLVLVQKTFKCSKEQAQYIFISILECVKKKELITIFRMGQGYNQDDIDMSILTATLKAQCKSAPDMLNLAMTWNRIDIATSQIFVYGRQWPVMSLEQAMMDALISDRVDFVKLLMENGVSMHKFLTITRLEELYNAKPPLNLVYLINDVKKNITPGYRFTLIDIGQVVELLMGGAYRSSYTRKRFRLHYSMKADNGMRKQLSIKMGLNAFGTSTSFHKTDSFLRSGIETPTSQRKVEPPPIPLPHFAYPFHELLIWAVLMKRQKMALFMWQQGEEAIAKALVACKLYKTMAKEAADDDLDVEESDQLKKYSMEFHNLALQMLEICYRADDDATQHLLTYELKQWSRHTCLSLAVIAKHREFIAHPCVQLLLNDLWMGGLSERKNSGLKVICGILIPISILMFAFKSQEELQLMPQTVEEHLHEVSSASSSVEGSSSTSTSSSSSSSSSQSSNSTIVVKPEVLGRPPSDHQIQDAYTILATRAKQLTLSKKIYEFYNAPITKFWMYVMTYSILLVLFTYVVLVNMDFYPSIPEWVVISHAATMALEKGREIVLSAPGTTAQKLKVWGSNFWNLLDAVTICMFFIGFGLRISQDHYIMMIGRAVYCANIVLWYVHLLNIFSVNKHLGPYVMMMGKMMVDLGTFIILLAVVLISFGVSRQAILHPNQNASWTLLKDSVLEPYFMLYGEVYAGTIDPCHGDDPSLCVVGSWIAPTFMTIYLLVANILLLNLLIAVFNNTYARVKSYSDKIWKFQRYLTIVEFELRPVLPPPLILLSYVVMILQRLCKKRKNVTSDRGLKLFLDEEDVEKLHDFEEECVDEFFRGNNISTLGESIHNDKQKSDEKLLPLERLLDTMEDMCEREILLTNQIDDLNERLAHLEDINIKLLGRHISGSSANLRSRQNTGRTESLSETDRYLPAPSELGPLPETSAARAWMSLRHRSRIRQDSEMSSASDWHPINFGNSRTRSCDKSKTSILPKLEKPLRRTNSTGVLADNKSDNLLQVPSDRSKFGFTTQMSMPDDELKSLSCQDIMLASSEHRMKFMPASGTDRDGNDQAAPIGQRSGSSLHRHVAIDEDVTQQRYDDAASQCSGVWLSDPAPKDTPPPQRTTRRSNEITPPRSSLSCFELSPVSEGAGKSHFENKTIATELPLLNGLTDVATSSVSKNNRPKLSLTSNASFDKSSSMKKRYNATPTLSIRPSPGLPRPHYKSITDTIDTSRWHEIYAPLAPQTPFDCWWKEPDFDSTKPIRYSDQTSLSEWEDCELDNSRRKSKKHMNKHKKHMHRKRDKLVIAELEEDPSVSKSVPTTPRMGRNVNNNATDPLCSTATFPRSRSHTHSLRKSYSQTSCVDSLRLLPDD</sequence>
<dbReference type="Pfam" id="PF00520">
    <property type="entry name" value="Ion_trans"/>
    <property type="match status" value="1"/>
</dbReference>
<evidence type="ECO:0000256" key="3">
    <source>
        <dbReference type="ARBA" id="ARBA00022692"/>
    </source>
</evidence>
<feature type="region of interest" description="Disordered" evidence="9">
    <location>
        <begin position="1680"/>
        <end position="1726"/>
    </location>
</feature>
<evidence type="ECO:0000259" key="11">
    <source>
        <dbReference type="Pfam" id="PF00520"/>
    </source>
</evidence>
<keyword evidence="8" id="KW-0175">Coiled coil</keyword>
<reference evidence="14" key="1">
    <citation type="submission" date="2020-04" db="EMBL/GenBank/DDBJ databases">
        <authorList>
            <person name="Neveu A P."/>
        </authorList>
    </citation>
    <scope>NUCLEOTIDE SEQUENCE</scope>
    <source>
        <tissue evidence="14">Whole embryo</tissue>
    </source>
</reference>
<feature type="transmembrane region" description="Helical" evidence="10">
    <location>
        <begin position="981"/>
        <end position="1002"/>
    </location>
</feature>
<dbReference type="EMBL" id="LR791421">
    <property type="protein sequence ID" value="CAB3267283.1"/>
    <property type="molecule type" value="mRNA"/>
</dbReference>
<keyword evidence="7" id="KW-0407">Ion channel</keyword>
<evidence type="ECO:0000256" key="8">
    <source>
        <dbReference type="SAM" id="Coils"/>
    </source>
</evidence>
<feature type="domain" description="TRPM-like" evidence="13">
    <location>
        <begin position="470"/>
        <end position="752"/>
    </location>
</feature>
<dbReference type="InterPro" id="IPR005821">
    <property type="entry name" value="Ion_trans_dom"/>
</dbReference>
<keyword evidence="3 10" id="KW-0812">Transmembrane</keyword>
<dbReference type="PANTHER" id="PTHR13800:SF1">
    <property type="entry name" value="TRANSIENT RECEPTOR POTENTIAL CATION CHANNEL TRPM"/>
    <property type="match status" value="1"/>
</dbReference>
<feature type="transmembrane region" description="Helical" evidence="10">
    <location>
        <begin position="957"/>
        <end position="975"/>
    </location>
</feature>
<accession>A0A6F9DW89</accession>
<dbReference type="InterPro" id="IPR050927">
    <property type="entry name" value="TRPM"/>
</dbReference>
<feature type="compositionally biased region" description="Basic residues" evidence="9">
    <location>
        <begin position="1653"/>
        <end position="1669"/>
    </location>
</feature>
<keyword evidence="4 10" id="KW-1133">Transmembrane helix</keyword>
<evidence type="ECO:0000259" key="12">
    <source>
        <dbReference type="Pfam" id="PF18139"/>
    </source>
</evidence>
<dbReference type="InterPro" id="IPR041491">
    <property type="entry name" value="TRPM_SLOG"/>
</dbReference>
<feature type="transmembrane region" description="Helical" evidence="10">
    <location>
        <begin position="890"/>
        <end position="909"/>
    </location>
</feature>
<keyword evidence="6 10" id="KW-0472">Membrane</keyword>
<evidence type="ECO:0000256" key="10">
    <source>
        <dbReference type="SAM" id="Phobius"/>
    </source>
</evidence>
<evidence type="ECO:0000256" key="4">
    <source>
        <dbReference type="ARBA" id="ARBA00022989"/>
    </source>
</evidence>
<keyword evidence="14" id="KW-0675">Receptor</keyword>
<feature type="region of interest" description="Disordered" evidence="9">
    <location>
        <begin position="1280"/>
        <end position="1312"/>
    </location>
</feature>
<protein>
    <submittedName>
        <fullName evidence="14">Transient receptor potential cation channel subfamily M member 1-like</fullName>
    </submittedName>
</protein>
<dbReference type="Pfam" id="PF25508">
    <property type="entry name" value="TRPM2"/>
    <property type="match status" value="1"/>
</dbReference>
<proteinExistence type="evidence at transcript level"/>
<keyword evidence="5" id="KW-0406">Ion transport</keyword>
<evidence type="ECO:0000256" key="5">
    <source>
        <dbReference type="ARBA" id="ARBA00023065"/>
    </source>
</evidence>
<feature type="region of interest" description="Disordered" evidence="9">
    <location>
        <begin position="814"/>
        <end position="840"/>
    </location>
</feature>
<keyword evidence="2" id="KW-0813">Transport</keyword>
<gene>
    <name evidence="14" type="primary">Trpm1</name>
</gene>
<evidence type="ECO:0000256" key="2">
    <source>
        <dbReference type="ARBA" id="ARBA00022448"/>
    </source>
</evidence>
<feature type="transmembrane region" description="Helical" evidence="10">
    <location>
        <begin position="1146"/>
        <end position="1166"/>
    </location>
</feature>
<name>A0A6F9DW89_9ASCI</name>
<dbReference type="PANTHER" id="PTHR13800">
    <property type="entry name" value="TRANSIENT RECEPTOR POTENTIAL CATION CHANNEL, SUBFAMILY M, MEMBER 6"/>
    <property type="match status" value="1"/>
</dbReference>
<comment type="subcellular location">
    <subcellularLocation>
        <location evidence="1">Membrane</location>
        <topology evidence="1">Multi-pass membrane protein</topology>
    </subcellularLocation>
</comment>
<evidence type="ECO:0000313" key="14">
    <source>
        <dbReference type="EMBL" id="CAB3267283.1"/>
    </source>
</evidence>
<evidence type="ECO:0000259" key="13">
    <source>
        <dbReference type="Pfam" id="PF25508"/>
    </source>
</evidence>
<organism evidence="14">
    <name type="scientific">Phallusia mammillata</name>
    <dbReference type="NCBI Taxonomy" id="59560"/>
    <lineage>
        <taxon>Eukaryota</taxon>
        <taxon>Metazoa</taxon>
        <taxon>Chordata</taxon>
        <taxon>Tunicata</taxon>
        <taxon>Ascidiacea</taxon>
        <taxon>Phlebobranchia</taxon>
        <taxon>Ascidiidae</taxon>
        <taxon>Phallusia</taxon>
    </lineage>
</organism>
<dbReference type="InterPro" id="IPR057366">
    <property type="entry name" value="TRPM-like"/>
</dbReference>
<feature type="compositionally biased region" description="Polar residues" evidence="9">
    <location>
        <begin position="1280"/>
        <end position="1294"/>
    </location>
</feature>
<evidence type="ECO:0000256" key="7">
    <source>
        <dbReference type="ARBA" id="ARBA00023303"/>
    </source>
</evidence>
<feature type="coiled-coil region" evidence="8">
    <location>
        <begin position="1246"/>
        <end position="1273"/>
    </location>
</feature>